<protein>
    <submittedName>
        <fullName evidence="4">ADP-ribosylglycohydrolase</fullName>
    </submittedName>
</protein>
<dbReference type="Gene3D" id="1.10.4080.10">
    <property type="entry name" value="ADP-ribosylation/Crystallin J1"/>
    <property type="match status" value="1"/>
</dbReference>
<feature type="binding site" evidence="3">
    <location>
        <position position="300"/>
    </location>
    <ligand>
        <name>Mg(2+)</name>
        <dbReference type="ChEBI" id="CHEBI:18420"/>
        <label>1</label>
    </ligand>
</feature>
<comment type="caution">
    <text evidence="4">The sequence shown here is derived from an EMBL/GenBank/DDBJ whole genome shotgun (WGS) entry which is preliminary data.</text>
</comment>
<dbReference type="InterPro" id="IPR036705">
    <property type="entry name" value="Ribosyl_crysJ1_sf"/>
</dbReference>
<feature type="binding site" evidence="3">
    <location>
        <position position="68"/>
    </location>
    <ligand>
        <name>Mg(2+)</name>
        <dbReference type="ChEBI" id="CHEBI:18420"/>
        <label>1</label>
    </ligand>
</feature>
<dbReference type="AlphaFoldDB" id="A0A562PET7"/>
<dbReference type="GO" id="GO:0016787">
    <property type="term" value="F:hydrolase activity"/>
    <property type="evidence" value="ECO:0007669"/>
    <property type="project" value="UniProtKB-KW"/>
</dbReference>
<name>A0A562PET7_9BURK</name>
<comment type="cofactor">
    <cofactor evidence="3">
        <name>Mg(2+)</name>
        <dbReference type="ChEBI" id="CHEBI:18420"/>
    </cofactor>
    <text evidence="3">Binds 2 magnesium ions per subunit.</text>
</comment>
<evidence type="ECO:0000256" key="2">
    <source>
        <dbReference type="ARBA" id="ARBA00022801"/>
    </source>
</evidence>
<proteinExistence type="inferred from homology"/>
<accession>A0A562PET7</accession>
<dbReference type="Pfam" id="PF03747">
    <property type="entry name" value="ADP_ribosyl_GH"/>
    <property type="match status" value="1"/>
</dbReference>
<organism evidence="4 5">
    <name type="scientific">Pseudoduganella flava</name>
    <dbReference type="NCBI Taxonomy" id="871742"/>
    <lineage>
        <taxon>Bacteria</taxon>
        <taxon>Pseudomonadati</taxon>
        <taxon>Pseudomonadota</taxon>
        <taxon>Betaproteobacteria</taxon>
        <taxon>Burkholderiales</taxon>
        <taxon>Oxalobacteraceae</taxon>
        <taxon>Telluria group</taxon>
        <taxon>Pseudoduganella</taxon>
    </lineage>
</organism>
<gene>
    <name evidence="4" type="ORF">IP92_05492</name>
</gene>
<dbReference type="Proteomes" id="UP000315112">
    <property type="component" value="Unassembled WGS sequence"/>
</dbReference>
<evidence type="ECO:0000313" key="4">
    <source>
        <dbReference type="EMBL" id="TWI42516.1"/>
    </source>
</evidence>
<dbReference type="PANTHER" id="PTHR16222:SF24">
    <property type="entry name" value="ADP-RIBOSYLHYDROLASE ARH3"/>
    <property type="match status" value="1"/>
</dbReference>
<dbReference type="GO" id="GO:0046872">
    <property type="term" value="F:metal ion binding"/>
    <property type="evidence" value="ECO:0007669"/>
    <property type="project" value="UniProtKB-KW"/>
</dbReference>
<dbReference type="RefSeq" id="WP_229419001.1">
    <property type="nucleotide sequence ID" value="NZ_CP046904.1"/>
</dbReference>
<feature type="binding site" evidence="3">
    <location>
        <position position="67"/>
    </location>
    <ligand>
        <name>Mg(2+)</name>
        <dbReference type="ChEBI" id="CHEBI:18420"/>
        <label>1</label>
    </ligand>
</feature>
<evidence type="ECO:0000256" key="3">
    <source>
        <dbReference type="PIRSR" id="PIRSR605502-1"/>
    </source>
</evidence>
<reference evidence="4 5" key="1">
    <citation type="journal article" date="2015" name="Stand. Genomic Sci.">
        <title>Genomic Encyclopedia of Bacterial and Archaeal Type Strains, Phase III: the genomes of soil and plant-associated and newly described type strains.</title>
        <authorList>
            <person name="Whitman W.B."/>
            <person name="Woyke T."/>
            <person name="Klenk H.P."/>
            <person name="Zhou Y."/>
            <person name="Lilburn T.G."/>
            <person name="Beck B.J."/>
            <person name="De Vos P."/>
            <person name="Vandamme P."/>
            <person name="Eisen J.A."/>
            <person name="Garrity G."/>
            <person name="Hugenholtz P."/>
            <person name="Kyrpides N.C."/>
        </authorList>
    </citation>
    <scope>NUCLEOTIDE SEQUENCE [LARGE SCALE GENOMIC DNA]</scope>
    <source>
        <strain evidence="4 5">CGMCC 1.10685</strain>
    </source>
</reference>
<dbReference type="InterPro" id="IPR005502">
    <property type="entry name" value="Ribosyl_crysJ1"/>
</dbReference>
<feature type="binding site" evidence="3">
    <location>
        <position position="297"/>
    </location>
    <ligand>
        <name>Mg(2+)</name>
        <dbReference type="ChEBI" id="CHEBI:18420"/>
        <label>1</label>
    </ligand>
</feature>
<feature type="binding site" evidence="3">
    <location>
        <position position="66"/>
    </location>
    <ligand>
        <name>Mg(2+)</name>
        <dbReference type="ChEBI" id="CHEBI:18420"/>
        <label>1</label>
    </ligand>
</feature>
<keyword evidence="3" id="KW-0460">Magnesium</keyword>
<comment type="similarity">
    <text evidence="1">Belongs to the ADP-ribosylglycohydrolase family.</text>
</comment>
<evidence type="ECO:0000256" key="1">
    <source>
        <dbReference type="ARBA" id="ARBA00010702"/>
    </source>
</evidence>
<feature type="binding site" evidence="3">
    <location>
        <position position="299"/>
    </location>
    <ligand>
        <name>Mg(2+)</name>
        <dbReference type="ChEBI" id="CHEBI:18420"/>
        <label>1</label>
    </ligand>
</feature>
<keyword evidence="2 4" id="KW-0378">Hydrolase</keyword>
<dbReference type="PANTHER" id="PTHR16222">
    <property type="entry name" value="ADP-RIBOSYLGLYCOHYDROLASE"/>
    <property type="match status" value="1"/>
</dbReference>
<sequence>MTPETLQDRIYASLALAGMGDALGAPTEQWTIAEIAAAHGGLVRGFVQPPDDTFAGANHGLRAEVTDDASQMYYLAEALIAADGTLDEAGWVACLLRWADTSPKAAFMGPSTAGIVQALREGRDPAGVGVIGTSQRKMTTVGVTNGAAMRVAPAGLLHPGRIEAACRQAFVTCLPSHDTDVAISAACAIAAATSRAVAGAQLTEVLDAALQGACIGEALARDAARVVAGPSFLARTQMALRIAAEAHSDLAFLQTLEREVGNSVHAAESVPAALGVLAYAQADPLRTISLCASVGNDTDSIATMAGAIAGAMAGTAALPQDLLAEFRQVNAAYRLDDMAAGLARLAVRNA</sequence>
<dbReference type="SUPFAM" id="SSF101478">
    <property type="entry name" value="ADP-ribosylglycohydrolase"/>
    <property type="match status" value="1"/>
</dbReference>
<dbReference type="InterPro" id="IPR050792">
    <property type="entry name" value="ADP-ribosylglycohydrolase"/>
</dbReference>
<dbReference type="EMBL" id="VLKW01000014">
    <property type="protein sequence ID" value="TWI42516.1"/>
    <property type="molecule type" value="Genomic_DNA"/>
</dbReference>
<keyword evidence="3" id="KW-0479">Metal-binding</keyword>
<evidence type="ECO:0000313" key="5">
    <source>
        <dbReference type="Proteomes" id="UP000315112"/>
    </source>
</evidence>